<sequence>MLKRLKEKLKKRWKDFLGRGRVPTTCKKDYHQS</sequence>
<proteinExistence type="predicted"/>
<name>A0A1H1CK17_9BACI</name>
<dbReference type="Proteomes" id="UP000199444">
    <property type="component" value="Unassembled WGS sequence"/>
</dbReference>
<reference evidence="1 2" key="1">
    <citation type="submission" date="2016-10" db="EMBL/GenBank/DDBJ databases">
        <authorList>
            <person name="de Groot N.N."/>
        </authorList>
    </citation>
    <scope>NUCLEOTIDE SEQUENCE [LARGE SCALE GENOMIC DNA]</scope>
    <source>
        <strain evidence="1 2">CGMCC 1.10449</strain>
    </source>
</reference>
<dbReference type="EMBL" id="FNKD01000002">
    <property type="protein sequence ID" value="SDQ64517.1"/>
    <property type="molecule type" value="Genomic_DNA"/>
</dbReference>
<evidence type="ECO:0000313" key="1">
    <source>
        <dbReference type="EMBL" id="SDQ64517.1"/>
    </source>
</evidence>
<protein>
    <submittedName>
        <fullName evidence="1">Uncharacterized protein</fullName>
    </submittedName>
</protein>
<organism evidence="1 2">
    <name type="scientific">Virgibacillus salinus</name>
    <dbReference type="NCBI Taxonomy" id="553311"/>
    <lineage>
        <taxon>Bacteria</taxon>
        <taxon>Bacillati</taxon>
        <taxon>Bacillota</taxon>
        <taxon>Bacilli</taxon>
        <taxon>Bacillales</taxon>
        <taxon>Bacillaceae</taxon>
        <taxon>Virgibacillus</taxon>
    </lineage>
</organism>
<gene>
    <name evidence="1" type="ORF">SAMN05216231_2289</name>
</gene>
<evidence type="ECO:0000313" key="2">
    <source>
        <dbReference type="Proteomes" id="UP000199444"/>
    </source>
</evidence>
<keyword evidence="2" id="KW-1185">Reference proteome</keyword>
<dbReference type="AlphaFoldDB" id="A0A1H1CK17"/>
<dbReference type="STRING" id="553311.SAMN05216231_2289"/>
<accession>A0A1H1CK17</accession>